<dbReference type="AlphaFoldDB" id="A0A9X9X8Q4"/>
<evidence type="ECO:0000256" key="1">
    <source>
        <dbReference type="SAM" id="Phobius"/>
    </source>
</evidence>
<dbReference type="InterPro" id="IPR051207">
    <property type="entry name" value="ComplexI_NDUFA9_subunit"/>
</dbReference>
<organism evidence="3 4">
    <name type="scientific">Neoroseomonas eburnea</name>
    <dbReference type="NCBI Taxonomy" id="1346889"/>
    <lineage>
        <taxon>Bacteria</taxon>
        <taxon>Pseudomonadati</taxon>
        <taxon>Pseudomonadota</taxon>
        <taxon>Alphaproteobacteria</taxon>
        <taxon>Acetobacterales</taxon>
        <taxon>Acetobacteraceae</taxon>
        <taxon>Neoroseomonas</taxon>
    </lineage>
</organism>
<keyword evidence="1" id="KW-1133">Transmembrane helix</keyword>
<dbReference type="Gene3D" id="3.40.50.720">
    <property type="entry name" value="NAD(P)-binding Rossmann-like Domain"/>
    <property type="match status" value="1"/>
</dbReference>
<dbReference type="RefSeq" id="WP_211845607.1">
    <property type="nucleotide sequence ID" value="NZ_JAAEDL010000004.1"/>
</dbReference>
<sequence>MASAPPEARGDAPPRSAPLTVLVLGAYGLVGAVVADRLAAAGHRVTGIGRQVEAARRARPHVDWKAQDIARLGRAEDWAPLLVGVDAVVNCAGALQDGARDDVQAVQSVAMRALFEACDAARMGCVVQVSAVGAAADASTAFMRSKAEADAALARAACPWVVLRPGLVLAQQAYGGTALLRALAAWPGPVPLPLVGAEVQTVPVGVVADAVLDAVEGRLALRATYNLLEDRPHRLADCVAALRAWLGRPPARSLPAPFALARMLAWGGDLLGLLGWRPPLRSTSLAELARGVRGDPEPWAQATGRRVPALAETLAAMPATVQEKWFGRLWLLRPAMIAVLSVFWAASGIVALLRPAEAAAVLTARAVPEAFAVAAVLLGAAADLALAVLMLHRRTMPFAARGMVAVTLAYLAGGSLLAPDLWLDPLGPLLKPIPAMLPALVLLATEEER</sequence>
<keyword evidence="1" id="KW-0812">Transmembrane</keyword>
<evidence type="ECO:0000313" key="3">
    <source>
        <dbReference type="EMBL" id="MBR0680090.1"/>
    </source>
</evidence>
<keyword evidence="1" id="KW-0472">Membrane</keyword>
<accession>A0A9X9X8Q4</accession>
<feature type="transmembrane region" description="Helical" evidence="1">
    <location>
        <begin position="370"/>
        <end position="391"/>
    </location>
</feature>
<dbReference type="Proteomes" id="UP001138709">
    <property type="component" value="Unassembled WGS sequence"/>
</dbReference>
<dbReference type="InterPro" id="IPR016040">
    <property type="entry name" value="NAD(P)-bd_dom"/>
</dbReference>
<feature type="domain" description="NAD(P)-binding" evidence="2">
    <location>
        <begin position="25"/>
        <end position="172"/>
    </location>
</feature>
<dbReference type="PANTHER" id="PTHR12126">
    <property type="entry name" value="NADH-UBIQUINONE OXIDOREDUCTASE 39 KDA SUBUNIT-RELATED"/>
    <property type="match status" value="1"/>
</dbReference>
<reference evidence="3" key="1">
    <citation type="submission" date="2020-01" db="EMBL/GenBank/DDBJ databases">
        <authorList>
            <person name="Rat A."/>
        </authorList>
    </citation>
    <scope>NUCLEOTIDE SEQUENCE</scope>
    <source>
        <strain evidence="3">LMG 31228</strain>
    </source>
</reference>
<proteinExistence type="predicted"/>
<name>A0A9X9X8Q4_9PROT</name>
<dbReference type="EMBL" id="JAAEDL010000004">
    <property type="protein sequence ID" value="MBR0680090.1"/>
    <property type="molecule type" value="Genomic_DNA"/>
</dbReference>
<dbReference type="PANTHER" id="PTHR12126:SF11">
    <property type="entry name" value="NADH DEHYDROGENASE [UBIQUINONE] 1 ALPHA SUBCOMPLEX SUBUNIT 9, MITOCHONDRIAL"/>
    <property type="match status" value="1"/>
</dbReference>
<dbReference type="SUPFAM" id="SSF51735">
    <property type="entry name" value="NAD(P)-binding Rossmann-fold domains"/>
    <property type="match status" value="1"/>
</dbReference>
<dbReference type="Pfam" id="PF13781">
    <property type="entry name" value="DoxX_3"/>
    <property type="match status" value="1"/>
</dbReference>
<evidence type="ECO:0000259" key="2">
    <source>
        <dbReference type="Pfam" id="PF13460"/>
    </source>
</evidence>
<dbReference type="GO" id="GO:0044877">
    <property type="term" value="F:protein-containing complex binding"/>
    <property type="evidence" value="ECO:0007669"/>
    <property type="project" value="TreeGrafter"/>
</dbReference>
<evidence type="ECO:0000313" key="4">
    <source>
        <dbReference type="Proteomes" id="UP001138709"/>
    </source>
</evidence>
<dbReference type="InterPro" id="IPR025695">
    <property type="entry name" value="DoxX-like"/>
</dbReference>
<dbReference type="Pfam" id="PF13460">
    <property type="entry name" value="NAD_binding_10"/>
    <property type="match status" value="1"/>
</dbReference>
<feature type="transmembrane region" description="Helical" evidence="1">
    <location>
        <begin position="330"/>
        <end position="350"/>
    </location>
</feature>
<comment type="caution">
    <text evidence="3">The sequence shown here is derived from an EMBL/GenBank/DDBJ whole genome shotgun (WGS) entry which is preliminary data.</text>
</comment>
<reference evidence="3" key="2">
    <citation type="journal article" date="2021" name="Syst. Appl. Microbiol.">
        <title>Roseomonas hellenica sp. nov., isolated from roots of wild-growing Alkanna tinctoria.</title>
        <authorList>
            <person name="Rat A."/>
            <person name="Naranjo H.D."/>
            <person name="Lebbe L."/>
            <person name="Cnockaert M."/>
            <person name="Krigas N."/>
            <person name="Grigoriadou K."/>
            <person name="Maloupa E."/>
            <person name="Willems A."/>
        </authorList>
    </citation>
    <scope>NUCLEOTIDE SEQUENCE</scope>
    <source>
        <strain evidence="3">LMG 31228</strain>
    </source>
</reference>
<feature type="transmembrane region" description="Helical" evidence="1">
    <location>
        <begin position="398"/>
        <end position="417"/>
    </location>
</feature>
<feature type="transmembrane region" description="Helical" evidence="1">
    <location>
        <begin position="16"/>
        <end position="35"/>
    </location>
</feature>
<protein>
    <submittedName>
        <fullName evidence="3">SDR family oxidoreductase</fullName>
    </submittedName>
</protein>
<gene>
    <name evidence="3" type="ORF">GXW74_06300</name>
</gene>
<keyword evidence="4" id="KW-1185">Reference proteome</keyword>
<dbReference type="InterPro" id="IPR036291">
    <property type="entry name" value="NAD(P)-bd_dom_sf"/>
</dbReference>